<dbReference type="InterPro" id="IPR044548">
    <property type="entry name" value="AF0060_NTP-PPase_MazG-like"/>
</dbReference>
<dbReference type="EMBL" id="BAAASL010000036">
    <property type="protein sequence ID" value="GAA2726282.1"/>
    <property type="molecule type" value="Genomic_DNA"/>
</dbReference>
<sequence length="72" mass="8077">MDQHTWDTVDRLKDWLDDNNPAHEQTHRTMRVLKLAEEVGEVAQAVMGATTYNPAKAPATPGRTSRRNSAMS</sequence>
<accession>A0ABN3U9T2</accession>
<reference evidence="2 3" key="1">
    <citation type="journal article" date="2019" name="Int. J. Syst. Evol. Microbiol.">
        <title>The Global Catalogue of Microorganisms (GCM) 10K type strain sequencing project: providing services to taxonomists for standard genome sequencing and annotation.</title>
        <authorList>
            <consortium name="The Broad Institute Genomics Platform"/>
            <consortium name="The Broad Institute Genome Sequencing Center for Infectious Disease"/>
            <person name="Wu L."/>
            <person name="Ma J."/>
        </authorList>
    </citation>
    <scope>NUCLEOTIDE SEQUENCE [LARGE SCALE GENOMIC DNA]</scope>
    <source>
        <strain evidence="2 3">JCM 4542</strain>
    </source>
</reference>
<gene>
    <name evidence="2" type="ORF">GCM10010315_60210</name>
</gene>
<organism evidence="2 3">
    <name type="scientific">Streptomyces luteosporeus</name>
    <dbReference type="NCBI Taxonomy" id="173856"/>
    <lineage>
        <taxon>Bacteria</taxon>
        <taxon>Bacillati</taxon>
        <taxon>Actinomycetota</taxon>
        <taxon>Actinomycetes</taxon>
        <taxon>Kitasatosporales</taxon>
        <taxon>Streptomycetaceae</taxon>
        <taxon>Streptomyces</taxon>
    </lineage>
</organism>
<evidence type="ECO:0008006" key="4">
    <source>
        <dbReference type="Google" id="ProtNLM"/>
    </source>
</evidence>
<dbReference type="Proteomes" id="UP001500886">
    <property type="component" value="Unassembled WGS sequence"/>
</dbReference>
<evidence type="ECO:0000313" key="3">
    <source>
        <dbReference type="Proteomes" id="UP001500886"/>
    </source>
</evidence>
<protein>
    <recommendedName>
        <fullName evidence="4">NTP pyrophosphohydrolase MazG putative catalytic core domain-containing protein</fullName>
    </recommendedName>
</protein>
<evidence type="ECO:0000256" key="1">
    <source>
        <dbReference type="SAM" id="MobiDB-lite"/>
    </source>
</evidence>
<evidence type="ECO:0000313" key="2">
    <source>
        <dbReference type="EMBL" id="GAA2726282.1"/>
    </source>
</evidence>
<feature type="region of interest" description="Disordered" evidence="1">
    <location>
        <begin position="52"/>
        <end position="72"/>
    </location>
</feature>
<name>A0ABN3U9T2_9ACTN</name>
<dbReference type="CDD" id="cd11533">
    <property type="entry name" value="NTP-PPase_Af0060_like"/>
    <property type="match status" value="1"/>
</dbReference>
<comment type="caution">
    <text evidence="2">The sequence shown here is derived from an EMBL/GenBank/DDBJ whole genome shotgun (WGS) entry which is preliminary data.</text>
</comment>
<proteinExistence type="predicted"/>
<keyword evidence="3" id="KW-1185">Reference proteome</keyword>